<comment type="caution">
    <text evidence="1">The sequence shown here is derived from an EMBL/GenBank/DDBJ whole genome shotgun (WGS) entry which is preliminary data.</text>
</comment>
<gene>
    <name evidence="1" type="ORF">PYX00_008593</name>
</gene>
<reference evidence="1" key="1">
    <citation type="journal article" date="2024" name="Gigascience">
        <title>Chromosome-level genome of the poultry shaft louse Menopon gallinae provides insight into the host-switching and adaptive evolution of parasitic lice.</title>
        <authorList>
            <person name="Xu Y."/>
            <person name="Ma L."/>
            <person name="Liu S."/>
            <person name="Liang Y."/>
            <person name="Liu Q."/>
            <person name="He Z."/>
            <person name="Tian L."/>
            <person name="Duan Y."/>
            <person name="Cai W."/>
            <person name="Li H."/>
            <person name="Song F."/>
        </authorList>
    </citation>
    <scope>NUCLEOTIDE SEQUENCE</scope>
    <source>
        <strain evidence="1">Cailab_2023a</strain>
    </source>
</reference>
<accession>A0AAW2HNR1</accession>
<evidence type="ECO:0008006" key="2">
    <source>
        <dbReference type="Google" id="ProtNLM"/>
    </source>
</evidence>
<protein>
    <recommendedName>
        <fullName evidence="2">Photosystem II protein N</fullName>
    </recommendedName>
</protein>
<proteinExistence type="predicted"/>
<evidence type="ECO:0000313" key="1">
    <source>
        <dbReference type="EMBL" id="KAL0271529.1"/>
    </source>
</evidence>
<sequence length="56" mass="6605">MNTVHAFRYHNKRTILFRFFLNNFEGEKRIMGFYRSNSGRLLMDFRKVGATASGVT</sequence>
<organism evidence="1">
    <name type="scientific">Menopon gallinae</name>
    <name type="common">poultry shaft louse</name>
    <dbReference type="NCBI Taxonomy" id="328185"/>
    <lineage>
        <taxon>Eukaryota</taxon>
        <taxon>Metazoa</taxon>
        <taxon>Ecdysozoa</taxon>
        <taxon>Arthropoda</taxon>
        <taxon>Hexapoda</taxon>
        <taxon>Insecta</taxon>
        <taxon>Pterygota</taxon>
        <taxon>Neoptera</taxon>
        <taxon>Paraneoptera</taxon>
        <taxon>Psocodea</taxon>
        <taxon>Troctomorpha</taxon>
        <taxon>Phthiraptera</taxon>
        <taxon>Amblycera</taxon>
        <taxon>Menoponidae</taxon>
        <taxon>Menopon</taxon>
    </lineage>
</organism>
<name>A0AAW2HNR1_9NEOP</name>
<dbReference type="EMBL" id="JARGDH010000004">
    <property type="protein sequence ID" value="KAL0271529.1"/>
    <property type="molecule type" value="Genomic_DNA"/>
</dbReference>
<dbReference type="AlphaFoldDB" id="A0AAW2HNR1"/>